<dbReference type="Proteomes" id="UP000321595">
    <property type="component" value="Chromosome"/>
</dbReference>
<dbReference type="RefSeq" id="WP_146957787.1">
    <property type="nucleotide sequence ID" value="NZ_CP042467.1"/>
</dbReference>
<reference evidence="2 3" key="1">
    <citation type="submission" date="2019-08" db="EMBL/GenBank/DDBJ databases">
        <authorList>
            <person name="Liang Q."/>
        </authorList>
    </citation>
    <scope>NUCLEOTIDE SEQUENCE [LARGE SCALE GENOMIC DNA]</scope>
    <source>
        <strain evidence="2 3">V1718</strain>
    </source>
</reference>
<name>A0A5B8XN03_9DELT</name>
<evidence type="ECO:0000313" key="3">
    <source>
        <dbReference type="Proteomes" id="UP000321595"/>
    </source>
</evidence>
<dbReference type="EMBL" id="CP042467">
    <property type="protein sequence ID" value="QED26388.1"/>
    <property type="molecule type" value="Genomic_DNA"/>
</dbReference>
<sequence length="893" mass="100885">MPHSEYTIFSALLGQSDPSTLQDWFEASFGLSSNELARRVHALEWTFKCPPYDQELQTWVKAAELKGLFSYLPLDAIEQILASSACIDAKSAAAELFWREHAIKQLELASEKDLPKHLLDSAESMVGALTPLFSTQGSALRARVLSLWPDLGALCHHNPDTITTEHEIIGQTKESMPLLEHLVDRCLARKLRGLEIDDIGVFQRDHSLSPDAFRAEVDGLATLFEHGLDRVCRAAFLFLDFTKGGSAEMRAHWKTIRPDLSIHNEASADIVEAKGLLKPFGLPECFERLVLALIRSHGLVGQCTRGEAPLTAFDSWIEDCRSLAPEISKMLALDSTERAYDLIHKCLHLVNLCDTAGVREGLMTDSLRFEFMAVESLLNQIAKGTQAAFDELLKCEASVPREDPLWENAQRRWLFDRICRLRAGRIRAGEPEEEALRVVKGLSVETLEAICERLRQTSLWYMEVATSSLSPESQIKLLAGALASRLPNITFIGLVRDLDRASDPSSPYRVRLIETLLRQADIDQLIQHGFDSKEHALGGLKAQIGSKDALNIKFEASEEARALLTLLPLYERKSNAAFHATLKGLCDLYGLRKDEFDRISNENTYLLHMNSARSDKERMLDYVPVNPGLIVEVGPGGGVVLDLLEARFPSSRIAGIDISKLVVESLQSRREIEGHRWEVLEGDAFHLETHFNQSSCDALIFCSLLHEIYSYIEYDTGKNSKEKFRLESVRDLLRSAFRVLKPGGRIIIRDGIMPPDEPRYIRFKDPDGPEFFRLFQEQFEGRKIFGEWIDEVTVRTFAPDAMEFLYCYTWGPESFPYEVREQYGVLPYEEYQEAIVAWLGAECRSVEVTDGSYLQEGYIQGLKDKIDLFDEHMHPVSLPDSNAILVFEKKALL</sequence>
<dbReference type="Gene3D" id="3.40.50.150">
    <property type="entry name" value="Vaccinia Virus protein VP39"/>
    <property type="match status" value="1"/>
</dbReference>
<dbReference type="GO" id="GO:0008757">
    <property type="term" value="F:S-adenosylmethionine-dependent methyltransferase activity"/>
    <property type="evidence" value="ECO:0007669"/>
    <property type="project" value="InterPro"/>
</dbReference>
<gene>
    <name evidence="2" type="ORF">FRD01_03810</name>
</gene>
<accession>A0A5B8XN03</accession>
<evidence type="ECO:0000313" key="2">
    <source>
        <dbReference type="EMBL" id="QED26388.1"/>
    </source>
</evidence>
<dbReference type="SUPFAM" id="SSF53335">
    <property type="entry name" value="S-adenosyl-L-methionine-dependent methyltransferases"/>
    <property type="match status" value="1"/>
</dbReference>
<keyword evidence="2" id="KW-0489">Methyltransferase</keyword>
<proteinExistence type="predicted"/>
<dbReference type="Pfam" id="PF08241">
    <property type="entry name" value="Methyltransf_11"/>
    <property type="match status" value="1"/>
</dbReference>
<dbReference type="OrthoDB" id="5319472at2"/>
<keyword evidence="3" id="KW-1185">Reference proteome</keyword>
<feature type="domain" description="Methyltransferase type 11" evidence="1">
    <location>
        <begin position="631"/>
        <end position="748"/>
    </location>
</feature>
<evidence type="ECO:0000259" key="1">
    <source>
        <dbReference type="Pfam" id="PF08241"/>
    </source>
</evidence>
<dbReference type="InterPro" id="IPR029063">
    <property type="entry name" value="SAM-dependent_MTases_sf"/>
</dbReference>
<dbReference type="InterPro" id="IPR013216">
    <property type="entry name" value="Methyltransf_11"/>
</dbReference>
<organism evidence="2 3">
    <name type="scientific">Microvenator marinus</name>
    <dbReference type="NCBI Taxonomy" id="2600177"/>
    <lineage>
        <taxon>Bacteria</taxon>
        <taxon>Deltaproteobacteria</taxon>
        <taxon>Bradymonadales</taxon>
        <taxon>Microvenatoraceae</taxon>
        <taxon>Microvenator</taxon>
    </lineage>
</organism>
<dbReference type="KEGG" id="bbae:FRD01_03810"/>
<dbReference type="AlphaFoldDB" id="A0A5B8XN03"/>
<dbReference type="CDD" id="cd02440">
    <property type="entry name" value="AdoMet_MTases"/>
    <property type="match status" value="1"/>
</dbReference>
<protein>
    <submittedName>
        <fullName evidence="2">Methyltransferase domain-containing protein</fullName>
    </submittedName>
</protein>
<keyword evidence="2" id="KW-0808">Transferase</keyword>
<dbReference type="GO" id="GO:0032259">
    <property type="term" value="P:methylation"/>
    <property type="evidence" value="ECO:0007669"/>
    <property type="project" value="UniProtKB-KW"/>
</dbReference>